<accession>A0ACB8E6U9</accession>
<sequence length="113" mass="13639">MLQDKTHFHEEFVHYLKYVLIIYKREPSVEQVINFLAKFVVCFYEPEKDAKEEEEVENSHWNYLFNFLVWSVTTPIAKQLDFERANLLINFWGACRRTLRLRMSCSIRSTVPC</sequence>
<keyword evidence="2" id="KW-1185">Reference proteome</keyword>
<comment type="caution">
    <text evidence="1">The sequence shown here is derived from an EMBL/GenBank/DDBJ whole genome shotgun (WGS) entry which is preliminary data.</text>
</comment>
<name>A0ACB8E6U9_9SAUR</name>
<proteinExistence type="predicted"/>
<dbReference type="EMBL" id="CM037623">
    <property type="protein sequence ID" value="KAH7988018.1"/>
    <property type="molecule type" value="Genomic_DNA"/>
</dbReference>
<gene>
    <name evidence="1" type="ORF">K3G42_003664</name>
</gene>
<reference evidence="1" key="1">
    <citation type="submission" date="2021-08" db="EMBL/GenBank/DDBJ databases">
        <title>The first chromosome-level gecko genome reveals the dynamic sex chromosomes of Neotropical dwarf geckos (Sphaerodactylidae: Sphaerodactylus).</title>
        <authorList>
            <person name="Pinto B.J."/>
            <person name="Keating S.E."/>
            <person name="Gamble T."/>
        </authorList>
    </citation>
    <scope>NUCLEOTIDE SEQUENCE</scope>
    <source>
        <strain evidence="1">TG3544</strain>
    </source>
</reference>
<organism evidence="1 2">
    <name type="scientific">Sphaerodactylus townsendi</name>
    <dbReference type="NCBI Taxonomy" id="933632"/>
    <lineage>
        <taxon>Eukaryota</taxon>
        <taxon>Metazoa</taxon>
        <taxon>Chordata</taxon>
        <taxon>Craniata</taxon>
        <taxon>Vertebrata</taxon>
        <taxon>Euteleostomi</taxon>
        <taxon>Lepidosauria</taxon>
        <taxon>Squamata</taxon>
        <taxon>Bifurcata</taxon>
        <taxon>Gekkota</taxon>
        <taxon>Sphaerodactylidae</taxon>
        <taxon>Sphaerodactylus</taxon>
    </lineage>
</organism>
<evidence type="ECO:0000313" key="1">
    <source>
        <dbReference type="EMBL" id="KAH7988018.1"/>
    </source>
</evidence>
<dbReference type="Proteomes" id="UP000827872">
    <property type="component" value="Linkage Group LG10"/>
</dbReference>
<protein>
    <submittedName>
        <fullName evidence="1">Uncharacterized protein</fullName>
    </submittedName>
</protein>
<evidence type="ECO:0000313" key="2">
    <source>
        <dbReference type="Proteomes" id="UP000827872"/>
    </source>
</evidence>